<dbReference type="eggNOG" id="ENOG5033CMG">
    <property type="taxonomic scope" value="Bacteria"/>
</dbReference>
<dbReference type="SUPFAM" id="SSF55383">
    <property type="entry name" value="Copper amine oxidase, domain N"/>
    <property type="match status" value="1"/>
</dbReference>
<protein>
    <recommendedName>
        <fullName evidence="1">Copper amine oxidase-like N-terminal domain-containing protein</fullName>
    </recommendedName>
</protein>
<name>A0A081NW68_9BACL</name>
<organism evidence="2 3">
    <name type="scientific">Paenibacillus tyrfis</name>
    <dbReference type="NCBI Taxonomy" id="1501230"/>
    <lineage>
        <taxon>Bacteria</taxon>
        <taxon>Bacillati</taxon>
        <taxon>Bacillota</taxon>
        <taxon>Bacilli</taxon>
        <taxon>Bacillales</taxon>
        <taxon>Paenibacillaceae</taxon>
        <taxon>Paenibacillus</taxon>
    </lineage>
</organism>
<evidence type="ECO:0000313" key="3">
    <source>
        <dbReference type="Proteomes" id="UP000028123"/>
    </source>
</evidence>
<evidence type="ECO:0000313" key="2">
    <source>
        <dbReference type="EMBL" id="KEQ22691.1"/>
    </source>
</evidence>
<feature type="domain" description="Copper amine oxidase-like N-terminal" evidence="1">
    <location>
        <begin position="34"/>
        <end position="83"/>
    </location>
</feature>
<dbReference type="InterPro" id="IPR036582">
    <property type="entry name" value="Mao_N_sf"/>
</dbReference>
<sequence length="211" mass="24119">MKRSIIFAVIALLLFAYPTVYASEFVKAYLFPVQLELDGQIKPLPQEYQILNVNGHAYVPVRYVSESMGLGVRYDEKNQVISIASDPKEADELTRFIWKVQYKLNYRLSQSDLKKLLERNPQVAKKSNEGGEHWRFDVKAASDYRYASIEQGDEAGLLEGKVGAQLFLTWDSNGKLAKINLWYTKLNGEKQPQIHVFNAFPDGTTTDSIYE</sequence>
<dbReference type="Pfam" id="PF07833">
    <property type="entry name" value="Cu_amine_oxidN1"/>
    <property type="match status" value="1"/>
</dbReference>
<proteinExistence type="predicted"/>
<gene>
    <name evidence="2" type="ORF">ET33_22590</name>
</gene>
<dbReference type="RefSeq" id="WP_036690863.1">
    <property type="nucleotide sequence ID" value="NZ_JNVM01000033.1"/>
</dbReference>
<dbReference type="AlphaFoldDB" id="A0A081NW68"/>
<keyword evidence="3" id="KW-1185">Reference proteome</keyword>
<evidence type="ECO:0000259" key="1">
    <source>
        <dbReference type="Pfam" id="PF07833"/>
    </source>
</evidence>
<dbReference type="InterPro" id="IPR012854">
    <property type="entry name" value="Cu_amine_oxidase-like_N"/>
</dbReference>
<dbReference type="Proteomes" id="UP000028123">
    <property type="component" value="Unassembled WGS sequence"/>
</dbReference>
<comment type="caution">
    <text evidence="2">The sequence shown here is derived from an EMBL/GenBank/DDBJ whole genome shotgun (WGS) entry which is preliminary data.</text>
</comment>
<accession>A0A081NW68</accession>
<dbReference type="EMBL" id="JNVM01000033">
    <property type="protein sequence ID" value="KEQ22691.1"/>
    <property type="molecule type" value="Genomic_DNA"/>
</dbReference>
<dbReference type="OrthoDB" id="2615011at2"/>
<reference evidence="2 3" key="1">
    <citation type="submission" date="2014-06" db="EMBL/GenBank/DDBJ databases">
        <title>Draft genome sequence of Paenibacillus sp. MSt1.</title>
        <authorList>
            <person name="Aw Y.K."/>
            <person name="Ong K.S."/>
            <person name="Gan H.M."/>
            <person name="Lee S.M."/>
        </authorList>
    </citation>
    <scope>NUCLEOTIDE SEQUENCE [LARGE SCALE GENOMIC DNA]</scope>
    <source>
        <strain evidence="2 3">MSt1</strain>
    </source>
</reference>